<evidence type="ECO:0000313" key="2">
    <source>
        <dbReference type="EMBL" id="PTL58888.1"/>
    </source>
</evidence>
<gene>
    <name evidence="2" type="ORF">C7Y72_04080</name>
</gene>
<proteinExistence type="predicted"/>
<organism evidence="2 3">
    <name type="scientific">Paraconexibacter algicola</name>
    <dbReference type="NCBI Taxonomy" id="2133960"/>
    <lineage>
        <taxon>Bacteria</taxon>
        <taxon>Bacillati</taxon>
        <taxon>Actinomycetota</taxon>
        <taxon>Thermoleophilia</taxon>
        <taxon>Solirubrobacterales</taxon>
        <taxon>Paraconexibacteraceae</taxon>
        <taxon>Paraconexibacter</taxon>
    </lineage>
</organism>
<evidence type="ECO:0000256" key="1">
    <source>
        <dbReference type="SAM" id="Phobius"/>
    </source>
</evidence>
<protein>
    <submittedName>
        <fullName evidence="2">Uncharacterized protein</fullName>
    </submittedName>
</protein>
<reference evidence="2 3" key="1">
    <citation type="submission" date="2018-03" db="EMBL/GenBank/DDBJ databases">
        <title>Aquarubrobacter algicola gen. nov., sp. nov., a novel actinobacterium isolated from shallow eutrophic lake during the end of cyanobacterial harmful algal blooms.</title>
        <authorList>
            <person name="Chun S.J."/>
        </authorList>
    </citation>
    <scope>NUCLEOTIDE SEQUENCE [LARGE SCALE GENOMIC DNA]</scope>
    <source>
        <strain evidence="2 3">Seoho-28</strain>
    </source>
</reference>
<keyword evidence="1" id="KW-0472">Membrane</keyword>
<comment type="caution">
    <text evidence="2">The sequence shown here is derived from an EMBL/GenBank/DDBJ whole genome shotgun (WGS) entry which is preliminary data.</text>
</comment>
<name>A0A2T4UI42_9ACTN</name>
<dbReference type="RefSeq" id="WP_107567325.1">
    <property type="nucleotide sequence ID" value="NZ_PYYB01000001.1"/>
</dbReference>
<accession>A0A2T4UI42</accession>
<feature type="transmembrane region" description="Helical" evidence="1">
    <location>
        <begin position="243"/>
        <end position="265"/>
    </location>
</feature>
<evidence type="ECO:0000313" key="3">
    <source>
        <dbReference type="Proteomes" id="UP000240739"/>
    </source>
</evidence>
<dbReference type="EMBL" id="PYYB01000001">
    <property type="protein sequence ID" value="PTL58888.1"/>
    <property type="molecule type" value="Genomic_DNA"/>
</dbReference>
<sequence>MTAGLAAALAAWRYSGEIPRDFYNAAVQINPVFLVALALEQNLAETLGTKAQYVNAKVDETQTRVARRHRDLRRRLDDQVPNLLDPTESWSAPATPEVGGQVADYLDEVASRIGHPREKVMGEVMVAALEQGGQAARVHIRDVGALLAAVSAMPTKPVHVPSLAEASGVRMLDRARVVTAYLESHLDQVADRAATSAAEEARDRYDEERRRRRLSLLAVISVLILGEVAAVIGLLSPPGFRNAWLFPATMGLLAAAFTTVTVGALRELATATPEPSAAGPSDTFAVLQAWDEAADTFPVGGTAWPQRRALLGRAETMPQAAPEYEVRAGAQIMPVELRRVQVGPTAPEGRVHVSGALDGIVEQESLYTLVHGSSVSPFWIGITQTVVVPFPSGRGAGLMQWNFDIEPLYQHWRSRMKRVTQVTAVDQFWDSPRLAAQFPASAHAVFVPTVARRPAAARAEGRRAIASANLLRVTCRSREEALFLTGIINSGLSSPPDSRLGESLRVDADWVRGLPMFDPTDPVHADLVAASLECESFVAARIASGRISWDVLADGEPFAKLQAAAARAL</sequence>
<feature type="transmembrane region" description="Helical" evidence="1">
    <location>
        <begin position="214"/>
        <end position="237"/>
    </location>
</feature>
<dbReference type="Proteomes" id="UP000240739">
    <property type="component" value="Unassembled WGS sequence"/>
</dbReference>
<dbReference type="AlphaFoldDB" id="A0A2T4UI42"/>
<keyword evidence="1" id="KW-0812">Transmembrane</keyword>
<keyword evidence="1" id="KW-1133">Transmembrane helix</keyword>
<keyword evidence="3" id="KW-1185">Reference proteome</keyword>